<dbReference type="GeneID" id="39738219"/>
<dbReference type="OrthoDB" id="10251401at2759"/>
<feature type="region of interest" description="Disordered" evidence="1">
    <location>
        <begin position="1118"/>
        <end position="1167"/>
    </location>
</feature>
<feature type="domain" description="Nrap protein" evidence="2">
    <location>
        <begin position="574"/>
        <end position="642"/>
    </location>
</feature>
<dbReference type="InterPro" id="IPR005554">
    <property type="entry name" value="NOL6/Upt22"/>
</dbReference>
<evidence type="ECO:0000313" key="4">
    <source>
        <dbReference type="Proteomes" id="UP000220158"/>
    </source>
</evidence>
<dbReference type="InterPro" id="IPR035368">
    <property type="entry name" value="Nrap_D3"/>
</dbReference>
<dbReference type="GO" id="GO:0032040">
    <property type="term" value="C:small-subunit processome"/>
    <property type="evidence" value="ECO:0007669"/>
    <property type="project" value="TreeGrafter"/>
</dbReference>
<feature type="compositionally biased region" description="Acidic residues" evidence="1">
    <location>
        <begin position="1119"/>
        <end position="1132"/>
    </location>
</feature>
<keyword evidence="4" id="KW-1185">Reference proteome</keyword>
<feature type="region of interest" description="Disordered" evidence="1">
    <location>
        <begin position="697"/>
        <end position="732"/>
    </location>
</feature>
<dbReference type="VEuPathDB" id="PlasmoDB:PRELSG_1328600"/>
<dbReference type="KEGG" id="prel:PRELSG_1328600"/>
<feature type="region of interest" description="Disordered" evidence="1">
    <location>
        <begin position="647"/>
        <end position="679"/>
    </location>
</feature>
<dbReference type="PANTHER" id="PTHR17972:SF0">
    <property type="entry name" value="NUCLEOLAR PROTEIN 6"/>
    <property type="match status" value="1"/>
</dbReference>
<dbReference type="GO" id="GO:0006364">
    <property type="term" value="P:rRNA processing"/>
    <property type="evidence" value="ECO:0007669"/>
    <property type="project" value="TreeGrafter"/>
</dbReference>
<proteinExistence type="predicted"/>
<dbReference type="RefSeq" id="XP_028535925.1">
    <property type="nucleotide sequence ID" value="XM_028678817.1"/>
</dbReference>
<gene>
    <name evidence="3" type="ORF">PRELSG_1328600</name>
</gene>
<organism evidence="3 4">
    <name type="scientific">Plasmodium relictum</name>
    <dbReference type="NCBI Taxonomy" id="85471"/>
    <lineage>
        <taxon>Eukaryota</taxon>
        <taxon>Sar</taxon>
        <taxon>Alveolata</taxon>
        <taxon>Apicomplexa</taxon>
        <taxon>Aconoidasida</taxon>
        <taxon>Haemosporida</taxon>
        <taxon>Plasmodiidae</taxon>
        <taxon>Plasmodium</taxon>
        <taxon>Plasmodium (Haemamoeba)</taxon>
    </lineage>
</organism>
<evidence type="ECO:0000256" key="1">
    <source>
        <dbReference type="SAM" id="MobiDB-lite"/>
    </source>
</evidence>
<dbReference type="Pfam" id="PF17404">
    <property type="entry name" value="Nrap_D3"/>
    <property type="match status" value="1"/>
</dbReference>
<evidence type="ECO:0000259" key="2">
    <source>
        <dbReference type="Pfam" id="PF17404"/>
    </source>
</evidence>
<evidence type="ECO:0000313" key="3">
    <source>
        <dbReference type="EMBL" id="CRH03919.1"/>
    </source>
</evidence>
<dbReference type="EMBL" id="LN835308">
    <property type="protein sequence ID" value="CRH03919.1"/>
    <property type="molecule type" value="Genomic_DNA"/>
</dbReference>
<accession>A0A1J1HDR0</accession>
<name>A0A1J1HDR0_PLARL</name>
<dbReference type="GO" id="GO:0032545">
    <property type="term" value="C:CURI complex"/>
    <property type="evidence" value="ECO:0007669"/>
    <property type="project" value="TreeGrafter"/>
</dbReference>
<sequence>MNYQQREVSFELNKAINANKVDEDKVKNIIKDIDNYYELNNSDLNNVLKELHFYRKNKTNVKLLLEIKNITVCFIKKLDDDLKKCLNEENSKFKDNYSKTIQLKNSKIIGSYKNNMYLNNYLNIDVGIEYDLDTKLGKKSKYKNFHMYHNMYINLLKKLFYEKGFINCIKESNIYNSLDICISVNRWNNKMKSVLILNVFKKKTFIGSIKVLLYPSKKVCCSFSYIYKKYYMILENVENKNCNNNNNSNTIPTTEKKKNITKKEENDKKIDEKDIENKINKTHTNKIILKNFILTECHIIECENIIKNTIKNFKGYKKSVKLLKYWCVNKKLLHVSKYENDIKFKNLEMYKFMNFFYYSDINSFILGLLCSYACFTYKLNNLDFFQIFKKTINFISSINLCEYFYEYQDGIYKKSEQNSDIYPHGFLINSIYEIFQNNVCSFNELIEEAKKAEYYLKTNNFYELFISNNNCFPFNYEEEIFFPLLINNNFYNYDEQIGYIKKNLIKGLDDRIEELTFRLVSCDFYEKNSEIMLSDSNKIKYAINNNNLIKKKNEDALTIFQDVLLKKNKNNETSKHIIKKKILLGVSFFIKTNNTMRCMDISKKLYKPEKESNFKKFWVNKVKIKRFENNTIFEVLMWKKPAKMINLKKQKKKESSNEKKAKKSSINKEQSKIKTEGKEMIKKKKLIEDSEKLKSKENVNKRYKSSETNNKKESENSENSSSKKAKNSDNIINYMSNDDKSSKIECNRKKSIEDTNNFVFDALFSELQGKKNNSVHVQIIKYILKTMKYKESFDLKKSLYEKVKYLKTNDHFFYCGKKIKNKSFFIYFTNPLLIKDIYFTYYEIIFEYYNEIKSIIYSINEKLFTISNINSSNNLLKMSDIGYKKNNTKIIDVVVDLKFNNNIYKNAQNFFKNYEIAKTIIKNRLISDGNSFNKVEQKNFFIDIHCKLIIFRLHIFVSKIIEKNLIQITNLDDFKIDYVENIEKIKNYTYKPLISSFIYFYATKFSSFHISLKICKLWCASKGFYDFDELVENILFYIYTEEFKKHNDMNQFFEDNNLSIYNKSLKNFLLHYRTMHKMHNFEGKSYLNNMLKQKCNNSNHALLEKKNKNFQKQNMFDKNEDEEMEEETDSDFFENKGNEQNRQTNVNRDNDKNNNNSKNKKGSSVLNLKKGEKEEDDAFLDNFSFSSKTILIKFLSFLINYDWMNKPLIIDYDNCLSEDHKVKLINSFVIRKKNSEEKKKFWISSIYDPHCVLISLPHNLFDLIISTAKNTLKTMEDLHNNFDRKKWFSLFLMEKRKYDIILHFNQANKALKFFKKKLKIVEDKKNKKGETLHKNNEVDGINNKKEEEKYEESYINDEKNIEIDENNNIDESESSIYKMEETYDLDYLEKIKKANKQPSDMLHTLKNCELLHIYKNHFESFIKNLEQNFSSHITILYNPLCFDEVLNTCNFRKNIKRKLNKLPTKHLDVFKSWIPYVFITFNPLYINNVEIISNQNNLQNNSINSSIALNNFNLLIYYIKNNAKDILKDVKFPAI</sequence>
<dbReference type="GO" id="GO:0006409">
    <property type="term" value="P:tRNA export from nucleus"/>
    <property type="evidence" value="ECO:0007669"/>
    <property type="project" value="TreeGrafter"/>
</dbReference>
<dbReference type="Proteomes" id="UP000220158">
    <property type="component" value="Chromosome 13"/>
</dbReference>
<dbReference type="PANTHER" id="PTHR17972">
    <property type="entry name" value="NUCLEOLAR RNA-ASSOCIATED PROTEIN"/>
    <property type="match status" value="1"/>
</dbReference>
<protein>
    <recommendedName>
        <fullName evidence="2">Nrap protein domain-containing protein</fullName>
    </recommendedName>
</protein>
<feature type="compositionally biased region" description="Low complexity" evidence="1">
    <location>
        <begin position="1153"/>
        <end position="1167"/>
    </location>
</feature>
<reference evidence="3 4" key="1">
    <citation type="submission" date="2015-04" db="EMBL/GenBank/DDBJ databases">
        <authorList>
            <consortium name="Pathogen Informatics"/>
        </authorList>
    </citation>
    <scope>NUCLEOTIDE SEQUENCE [LARGE SCALE GENOMIC DNA]</scope>
    <source>
        <strain evidence="3 4">SGS1</strain>
    </source>
</reference>
<feature type="compositionally biased region" description="Basic and acidic residues" evidence="1">
    <location>
        <begin position="669"/>
        <end position="679"/>
    </location>
</feature>
<dbReference type="GO" id="GO:0034456">
    <property type="term" value="C:UTP-C complex"/>
    <property type="evidence" value="ECO:0007669"/>
    <property type="project" value="TreeGrafter"/>
</dbReference>